<feature type="transmembrane region" description="Helical" evidence="12">
    <location>
        <begin position="346"/>
        <end position="365"/>
    </location>
</feature>
<evidence type="ECO:0000256" key="4">
    <source>
        <dbReference type="ARBA" id="ARBA00022448"/>
    </source>
</evidence>
<evidence type="ECO:0000256" key="12">
    <source>
        <dbReference type="SAM" id="Phobius"/>
    </source>
</evidence>
<keyword evidence="15" id="KW-1185">Reference proteome</keyword>
<keyword evidence="6 12" id="KW-0812">Transmembrane</keyword>
<dbReference type="Gene3D" id="1.20.1250.20">
    <property type="entry name" value="MFS general substrate transporter like domains"/>
    <property type="match status" value="1"/>
</dbReference>
<sequence length="454" mass="50542">MDFYKANLGVLIVLNTLLFYRQTRSSKPIQVLNSDSEDDEYEDSKEFTAESDTRVSDFEKQYLAGHLLAFAADWLQGPHLYAVYKYDKKLEETYVAALYATGFISAALSAAFVGQLADRFGRKRACLIYCAFYTACCLSMLSDNLYILFAGKFCGGASTTLLYTVFDAWMVTEYHKRGLEAEHLSLGTLYGRMTSFNSMVAITTGIVGEVLAWLTGTKTSPFLLAVLVIGSTAAWISLTWSENYGSQPNDVSRTSFFAVTVIAIHEMWQDKRILALTTASSLFESMMFLFVFFWSSALVSARHASGVTEDPPFGLIFACFMCCMMAGSGLFNTVTTSHNVASTSNMLQTAIIFASVSVLSAVIIASHEYLVFWAFCLVELCVGMYFPSINFLKSNIVKDDSRAKIFSFMRLPLNIFVVLAHSLAEEGDHHRNNIFLTFGGALLVTFIVTYRHLQ</sequence>
<evidence type="ECO:0000256" key="5">
    <source>
        <dbReference type="ARBA" id="ARBA00022475"/>
    </source>
</evidence>
<dbReference type="SUPFAM" id="SSF103473">
    <property type="entry name" value="MFS general substrate transporter"/>
    <property type="match status" value="1"/>
</dbReference>
<comment type="caution">
    <text evidence="14">The sequence shown here is derived from an EMBL/GenBank/DDBJ whole genome shotgun (WGS) entry which is preliminary data.</text>
</comment>
<protein>
    <recommendedName>
        <fullName evidence="3">Molybdate-anion transporter</fullName>
    </recommendedName>
    <alternativeName>
        <fullName evidence="10">Major facilitator superfamily domain-containing protein 5</fullName>
    </alternativeName>
    <alternativeName>
        <fullName evidence="11">Molybdate transporter 2 homolog</fullName>
    </alternativeName>
</protein>
<evidence type="ECO:0000313" key="15">
    <source>
        <dbReference type="Proteomes" id="UP001583177"/>
    </source>
</evidence>
<keyword evidence="5" id="KW-1003">Cell membrane</keyword>
<keyword evidence="9 12" id="KW-0472">Membrane</keyword>
<organism evidence="14 15">
    <name type="scientific">Diaporthe australafricana</name>
    <dbReference type="NCBI Taxonomy" id="127596"/>
    <lineage>
        <taxon>Eukaryota</taxon>
        <taxon>Fungi</taxon>
        <taxon>Dikarya</taxon>
        <taxon>Ascomycota</taxon>
        <taxon>Pezizomycotina</taxon>
        <taxon>Sordariomycetes</taxon>
        <taxon>Sordariomycetidae</taxon>
        <taxon>Diaporthales</taxon>
        <taxon>Diaporthaceae</taxon>
        <taxon>Diaporthe</taxon>
    </lineage>
</organism>
<feature type="transmembrane region" description="Helical" evidence="12">
    <location>
        <begin position="371"/>
        <end position="392"/>
    </location>
</feature>
<evidence type="ECO:0000256" key="2">
    <source>
        <dbReference type="ARBA" id="ARBA00004651"/>
    </source>
</evidence>
<comment type="function">
    <text evidence="1">Mediates high-affinity intracellular uptake of the rare oligo-element molybdenum.</text>
</comment>
<evidence type="ECO:0000256" key="13">
    <source>
        <dbReference type="SAM" id="SignalP"/>
    </source>
</evidence>
<evidence type="ECO:0000256" key="11">
    <source>
        <dbReference type="ARBA" id="ARBA00032555"/>
    </source>
</evidence>
<feature type="transmembrane region" description="Helical" evidence="12">
    <location>
        <begin position="273"/>
        <end position="294"/>
    </location>
</feature>
<dbReference type="InterPro" id="IPR036259">
    <property type="entry name" value="MFS_trans_sf"/>
</dbReference>
<evidence type="ECO:0000256" key="1">
    <source>
        <dbReference type="ARBA" id="ARBA00003019"/>
    </source>
</evidence>
<feature type="transmembrane region" description="Helical" evidence="12">
    <location>
        <begin position="125"/>
        <end position="141"/>
    </location>
</feature>
<dbReference type="PANTHER" id="PTHR23516">
    <property type="entry name" value="SAM (S-ADENOSYL METHIONINE) TRANSPORTER"/>
    <property type="match status" value="1"/>
</dbReference>
<gene>
    <name evidence="14" type="ORF">Daus18300_013865</name>
</gene>
<feature type="transmembrane region" description="Helical" evidence="12">
    <location>
        <begin position="196"/>
        <end position="216"/>
    </location>
</feature>
<dbReference type="InterPro" id="IPR008509">
    <property type="entry name" value="MOT2/MFSD5"/>
</dbReference>
<feature type="signal peptide" evidence="13">
    <location>
        <begin position="1"/>
        <end position="25"/>
    </location>
</feature>
<feature type="transmembrane region" description="Helical" evidence="12">
    <location>
        <begin position="314"/>
        <end position="334"/>
    </location>
</feature>
<evidence type="ECO:0000256" key="8">
    <source>
        <dbReference type="ARBA" id="ARBA00023065"/>
    </source>
</evidence>
<evidence type="ECO:0000313" key="14">
    <source>
        <dbReference type="EMBL" id="KAL1847698.1"/>
    </source>
</evidence>
<evidence type="ECO:0000256" key="7">
    <source>
        <dbReference type="ARBA" id="ARBA00022989"/>
    </source>
</evidence>
<feature type="transmembrane region" description="Helical" evidence="12">
    <location>
        <begin position="434"/>
        <end position="453"/>
    </location>
</feature>
<dbReference type="Pfam" id="PF05631">
    <property type="entry name" value="MFS_5"/>
    <property type="match status" value="1"/>
</dbReference>
<feature type="transmembrane region" description="Helical" evidence="12">
    <location>
        <begin position="94"/>
        <end position="113"/>
    </location>
</feature>
<evidence type="ECO:0000256" key="10">
    <source>
        <dbReference type="ARBA" id="ARBA00030646"/>
    </source>
</evidence>
<name>A0ABR3VXM6_9PEZI</name>
<accession>A0ABR3VXM6</accession>
<comment type="subcellular location">
    <subcellularLocation>
        <location evidence="2">Cell membrane</location>
        <topology evidence="2">Multi-pass membrane protein</topology>
    </subcellularLocation>
</comment>
<keyword evidence="8" id="KW-0406">Ion transport</keyword>
<reference evidence="14 15" key="1">
    <citation type="journal article" date="2024" name="IMA Fungus">
        <title>IMA Genome - F19 : A genome assembly and annotation guide to empower mycologists, including annotated draft genome sequences of Ceratocystis pirilliformis, Diaporthe australafricana, Fusarium ophioides, Paecilomyces lecythidis, and Sporothrix stenoceras.</title>
        <authorList>
            <person name="Aylward J."/>
            <person name="Wilson A.M."/>
            <person name="Visagie C.M."/>
            <person name="Spraker J."/>
            <person name="Barnes I."/>
            <person name="Buitendag C."/>
            <person name="Ceriani C."/>
            <person name="Del Mar Angel L."/>
            <person name="du Plessis D."/>
            <person name="Fuchs T."/>
            <person name="Gasser K."/>
            <person name="Kramer D."/>
            <person name="Li W."/>
            <person name="Munsamy K."/>
            <person name="Piso A."/>
            <person name="Price J.L."/>
            <person name="Sonnekus B."/>
            <person name="Thomas C."/>
            <person name="van der Nest A."/>
            <person name="van Dijk A."/>
            <person name="van Heerden A."/>
            <person name="van Vuuren N."/>
            <person name="Yilmaz N."/>
            <person name="Duong T.A."/>
            <person name="van der Merwe N.A."/>
            <person name="Wingfield M.J."/>
            <person name="Wingfield B.D."/>
        </authorList>
    </citation>
    <scope>NUCLEOTIDE SEQUENCE [LARGE SCALE GENOMIC DNA]</scope>
    <source>
        <strain evidence="14 15">CMW 18300</strain>
    </source>
</reference>
<feature type="transmembrane region" description="Helical" evidence="12">
    <location>
        <begin position="222"/>
        <end position="240"/>
    </location>
</feature>
<keyword evidence="13" id="KW-0732">Signal</keyword>
<dbReference type="EMBL" id="JAWRVE010000235">
    <property type="protein sequence ID" value="KAL1847698.1"/>
    <property type="molecule type" value="Genomic_DNA"/>
</dbReference>
<dbReference type="CDD" id="cd17487">
    <property type="entry name" value="MFS_MFSD5_like"/>
    <property type="match status" value="1"/>
</dbReference>
<feature type="transmembrane region" description="Helical" evidence="12">
    <location>
        <begin position="404"/>
        <end position="422"/>
    </location>
</feature>
<evidence type="ECO:0000256" key="6">
    <source>
        <dbReference type="ARBA" id="ARBA00022692"/>
    </source>
</evidence>
<dbReference type="PANTHER" id="PTHR23516:SF1">
    <property type="entry name" value="MOLYBDATE-ANION TRANSPORTER"/>
    <property type="match status" value="1"/>
</dbReference>
<proteinExistence type="predicted"/>
<keyword evidence="4" id="KW-0813">Transport</keyword>
<dbReference type="Proteomes" id="UP001583177">
    <property type="component" value="Unassembled WGS sequence"/>
</dbReference>
<evidence type="ECO:0000256" key="3">
    <source>
        <dbReference type="ARBA" id="ARBA00021242"/>
    </source>
</evidence>
<keyword evidence="7 12" id="KW-1133">Transmembrane helix</keyword>
<feature type="chain" id="PRO_5045914632" description="Molybdate-anion transporter" evidence="13">
    <location>
        <begin position="26"/>
        <end position="454"/>
    </location>
</feature>
<evidence type="ECO:0000256" key="9">
    <source>
        <dbReference type="ARBA" id="ARBA00023136"/>
    </source>
</evidence>